<dbReference type="PANTHER" id="PTHR12341">
    <property type="entry name" value="5'-&gt;3' EXORIBONUCLEASE"/>
    <property type="match status" value="1"/>
</dbReference>
<evidence type="ECO:0000256" key="3">
    <source>
        <dbReference type="ARBA" id="ARBA00022839"/>
    </source>
</evidence>
<dbReference type="Pfam" id="PF03159">
    <property type="entry name" value="XRN_N"/>
    <property type="match status" value="1"/>
</dbReference>
<dbReference type="GO" id="GO:0005634">
    <property type="term" value="C:nucleus"/>
    <property type="evidence" value="ECO:0007669"/>
    <property type="project" value="TreeGrafter"/>
</dbReference>
<evidence type="ECO:0000256" key="4">
    <source>
        <dbReference type="ARBA" id="ARBA00038299"/>
    </source>
</evidence>
<dbReference type="Gene3D" id="3.40.50.12390">
    <property type="match status" value="2"/>
</dbReference>
<evidence type="ECO:0000313" key="8">
    <source>
        <dbReference type="EMBL" id="QHT33670.1"/>
    </source>
</evidence>
<feature type="compositionally biased region" description="Basic and acidic residues" evidence="5">
    <location>
        <begin position="275"/>
        <end position="301"/>
    </location>
</feature>
<evidence type="ECO:0000259" key="6">
    <source>
        <dbReference type="Pfam" id="PF03159"/>
    </source>
</evidence>
<keyword evidence="3" id="KW-0269">Exonuclease</keyword>
<dbReference type="EMBL" id="MN738971">
    <property type="protein sequence ID" value="QHT33670.1"/>
    <property type="molecule type" value="Genomic_DNA"/>
</dbReference>
<dbReference type="PANTHER" id="PTHR12341:SF7">
    <property type="entry name" value="5'-3' EXORIBONUCLEASE 1"/>
    <property type="match status" value="1"/>
</dbReference>
<dbReference type="AlphaFoldDB" id="A0A6C0EZN6"/>
<evidence type="ECO:0000256" key="5">
    <source>
        <dbReference type="SAM" id="MobiDB-lite"/>
    </source>
</evidence>
<dbReference type="InterPro" id="IPR004859">
    <property type="entry name" value="Xrn1_N"/>
</dbReference>
<evidence type="ECO:0000256" key="1">
    <source>
        <dbReference type="ARBA" id="ARBA00022722"/>
    </source>
</evidence>
<feature type="region of interest" description="Disordered" evidence="5">
    <location>
        <begin position="271"/>
        <end position="301"/>
    </location>
</feature>
<dbReference type="GO" id="GO:0003723">
    <property type="term" value="F:RNA binding"/>
    <property type="evidence" value="ECO:0007669"/>
    <property type="project" value="TreeGrafter"/>
</dbReference>
<dbReference type="Pfam" id="PF17846">
    <property type="entry name" value="XRN_M"/>
    <property type="match status" value="1"/>
</dbReference>
<feature type="domain" description="Xrn1 N-terminal" evidence="6">
    <location>
        <begin position="1"/>
        <end position="219"/>
    </location>
</feature>
<comment type="similarity">
    <text evidence="4">Belongs to the 5'-3' exonuclease family.</text>
</comment>
<dbReference type="InterPro" id="IPR027073">
    <property type="entry name" value="5_3_exoribonuclease"/>
</dbReference>
<dbReference type="InterPro" id="IPR041412">
    <property type="entry name" value="Xrn1_helical"/>
</dbReference>
<protein>
    <recommendedName>
        <fullName evidence="9">Xrn1 N-terminal domain-containing protein</fullName>
    </recommendedName>
</protein>
<evidence type="ECO:0000256" key="2">
    <source>
        <dbReference type="ARBA" id="ARBA00022801"/>
    </source>
</evidence>
<feature type="domain" description="Xrn1 helical" evidence="7">
    <location>
        <begin position="312"/>
        <end position="636"/>
    </location>
</feature>
<keyword evidence="2" id="KW-0378">Hydrolase</keyword>
<evidence type="ECO:0000259" key="7">
    <source>
        <dbReference type="Pfam" id="PF17846"/>
    </source>
</evidence>
<dbReference type="GO" id="GO:0004534">
    <property type="term" value="F:5'-3' RNA exonuclease activity"/>
    <property type="evidence" value="ECO:0007669"/>
    <property type="project" value="TreeGrafter"/>
</dbReference>
<sequence length="677" mass="78826">MGIPSYFSQIVKRHGYILKEMSYLSHVNNLYMDCNSLIYDAVKNNPTYDKGKSKEYEKEIIVMVCRKVDYYVELLKPMNRVYIAFDGVAPVAKLSQQRDRRYKSWYTTQIQRDIEGKGYKETWNTSAITPGTNFMKKLNEDVANYFADKMESTPGLEYIVSGSSESGEGEHKIFEYMRQNPKYHNSPDTITLVYGLDADLIMLTLNHLHITKNLYLFRETPEFIKSVDSSLDANKDYLLDIPELAEGIIKYIHNYDPPGVDSNVAMGMGATGSTRDVRGGREMSKFKDNKDNKETKNTTDKLKTDNSKCEINRITDYIFMCFLLGNDFMPHFPALNIRTVGIDVLLNIYRETLGKTNTYLTDGKKIIWKNFGEFINNIACQEDTLLMEEHKKRDKFARRFGDGGGCGGRGGGGFNNMRDNRSERNVFNRGINQTQNNSQSQSQNKNNTKILSETEDVLGAGADIQQMDDLLMLPMKERSVEKYINPYVKDWEYRYYKALFDIEITDERKKQICVNYLEGLEWTFSYYIEGCIDWRWCYNYHYAPLFKDLVKYIPQMDTQFLKRKEKQTIEDLVQLCYVLPRHNLNLLPMEVNIVLLQRLGHLYGEDYEFKWAYCRYFWESHAELPRLHIETLENIVHEAKNITTFATSKPIPIPKSPLLERGLSLSVSSMELKNMKI</sequence>
<evidence type="ECO:0008006" key="9">
    <source>
        <dbReference type="Google" id="ProtNLM"/>
    </source>
</evidence>
<accession>A0A6C0EZN6</accession>
<proteinExistence type="inferred from homology"/>
<reference evidence="8" key="1">
    <citation type="journal article" date="2020" name="Nature">
        <title>Giant virus diversity and host interactions through global metagenomics.</title>
        <authorList>
            <person name="Schulz F."/>
            <person name="Roux S."/>
            <person name="Paez-Espino D."/>
            <person name="Jungbluth S."/>
            <person name="Walsh D.A."/>
            <person name="Denef V.J."/>
            <person name="McMahon K.D."/>
            <person name="Konstantinidis K.T."/>
            <person name="Eloe-Fadrosh E.A."/>
            <person name="Kyrpides N.C."/>
            <person name="Woyke T."/>
        </authorList>
    </citation>
    <scope>NUCLEOTIDE SEQUENCE</scope>
    <source>
        <strain evidence="8">GVMAG-M-3300009161-36</strain>
    </source>
</reference>
<keyword evidence="1" id="KW-0540">Nuclease</keyword>
<organism evidence="8">
    <name type="scientific">viral metagenome</name>
    <dbReference type="NCBI Taxonomy" id="1070528"/>
    <lineage>
        <taxon>unclassified sequences</taxon>
        <taxon>metagenomes</taxon>
        <taxon>organismal metagenomes</taxon>
    </lineage>
</organism>
<name>A0A6C0EZN6_9ZZZZ</name>
<dbReference type="GO" id="GO:0000956">
    <property type="term" value="P:nuclear-transcribed mRNA catabolic process"/>
    <property type="evidence" value="ECO:0007669"/>
    <property type="project" value="TreeGrafter"/>
</dbReference>